<evidence type="ECO:0000313" key="2">
    <source>
        <dbReference type="EMBL" id="CEK63137.1"/>
    </source>
</evidence>
<feature type="non-terminal residue" evidence="2">
    <location>
        <position position="1"/>
    </location>
</feature>
<reference evidence="2" key="1">
    <citation type="submission" date="2014-12" db="EMBL/GenBank/DDBJ databases">
        <title>Insight into the proteome of Arion vulgaris.</title>
        <authorList>
            <person name="Aradska J."/>
            <person name="Bulat T."/>
            <person name="Smidak R."/>
            <person name="Sarate P."/>
            <person name="Gangsoo J."/>
            <person name="Sialana F."/>
            <person name="Bilban M."/>
            <person name="Lubec G."/>
        </authorList>
    </citation>
    <scope>NUCLEOTIDE SEQUENCE</scope>
    <source>
        <tissue evidence="2">Skin</tissue>
    </source>
</reference>
<evidence type="ECO:0000259" key="1">
    <source>
        <dbReference type="PROSITE" id="PS00028"/>
    </source>
</evidence>
<dbReference type="SMART" id="SM00355">
    <property type="entry name" value="ZnF_C2H2"/>
    <property type="match status" value="2"/>
</dbReference>
<feature type="non-terminal residue" evidence="2">
    <location>
        <position position="294"/>
    </location>
</feature>
<feature type="domain" description="C2H2-type" evidence="1">
    <location>
        <begin position="30"/>
        <end position="52"/>
    </location>
</feature>
<gene>
    <name evidence="2" type="primary">ORF47318</name>
</gene>
<organism evidence="2">
    <name type="scientific">Arion vulgaris</name>
    <dbReference type="NCBI Taxonomy" id="1028688"/>
    <lineage>
        <taxon>Eukaryota</taxon>
        <taxon>Metazoa</taxon>
        <taxon>Spiralia</taxon>
        <taxon>Lophotrochozoa</taxon>
        <taxon>Mollusca</taxon>
        <taxon>Gastropoda</taxon>
        <taxon>Heterobranchia</taxon>
        <taxon>Euthyneura</taxon>
        <taxon>Panpulmonata</taxon>
        <taxon>Eupulmonata</taxon>
        <taxon>Stylommatophora</taxon>
        <taxon>Helicina</taxon>
        <taxon>Arionoidea</taxon>
        <taxon>Arionidae</taxon>
        <taxon>Arion</taxon>
    </lineage>
</organism>
<protein>
    <recommendedName>
        <fullName evidence="1">C2H2-type domain-containing protein</fullName>
    </recommendedName>
</protein>
<dbReference type="AlphaFoldDB" id="A0A0B6Z439"/>
<name>A0A0B6Z439_9EUPU</name>
<proteinExistence type="predicted"/>
<dbReference type="PROSITE" id="PS00028">
    <property type="entry name" value="ZINC_FINGER_C2H2_1"/>
    <property type="match status" value="2"/>
</dbReference>
<sequence length="294" mass="32200">LLSEHMRKAHVMSPCIIKESSHSACNMTYCCPFCAMTFMRTYDLAIHVINAHRECLLPSQCQMCMQSFVSDVVMRTHMSGAHGIDTSADNSYVHGHFEDGQSVSVVLQDDGEDVYTHTKDMDASAHGRALMRGQLLDTQDILDSQETDQFIDLDDQDTIVYLTDGNHIVSSGEIFGGCSTMEDVQLLGETSDDFNFHGVDYLETLTNDSIAVGADVVAELSMEDITNNGGVDGGQGNRNQDMLTMTSQFEIDGVLYELAATDDSSGVTDVASIDSTDLRLSRVDVSDLANLLRH</sequence>
<dbReference type="Gene3D" id="3.30.160.60">
    <property type="entry name" value="Classic Zinc Finger"/>
    <property type="match status" value="1"/>
</dbReference>
<feature type="domain" description="C2H2-type" evidence="1">
    <location>
        <begin position="61"/>
        <end position="82"/>
    </location>
</feature>
<dbReference type="InterPro" id="IPR013087">
    <property type="entry name" value="Znf_C2H2_type"/>
</dbReference>
<dbReference type="EMBL" id="HACG01016272">
    <property type="protein sequence ID" value="CEK63137.1"/>
    <property type="molecule type" value="Transcribed_RNA"/>
</dbReference>
<accession>A0A0B6Z439</accession>